<organism evidence="4 5">
    <name type="scientific">Nesidiocoris tenuis</name>
    <dbReference type="NCBI Taxonomy" id="355587"/>
    <lineage>
        <taxon>Eukaryota</taxon>
        <taxon>Metazoa</taxon>
        <taxon>Ecdysozoa</taxon>
        <taxon>Arthropoda</taxon>
        <taxon>Hexapoda</taxon>
        <taxon>Insecta</taxon>
        <taxon>Pterygota</taxon>
        <taxon>Neoptera</taxon>
        <taxon>Paraneoptera</taxon>
        <taxon>Hemiptera</taxon>
        <taxon>Heteroptera</taxon>
        <taxon>Panheteroptera</taxon>
        <taxon>Cimicomorpha</taxon>
        <taxon>Miridae</taxon>
        <taxon>Dicyphina</taxon>
        <taxon>Nesidiocoris</taxon>
    </lineage>
</organism>
<feature type="compositionally biased region" description="Basic and acidic residues" evidence="1">
    <location>
        <begin position="153"/>
        <end position="163"/>
    </location>
</feature>
<evidence type="ECO:0000256" key="1">
    <source>
        <dbReference type="SAM" id="MobiDB-lite"/>
    </source>
</evidence>
<reference evidence="4 5" key="1">
    <citation type="submission" date="2023-09" db="EMBL/GenBank/DDBJ databases">
        <title>Nesidiocoris tenuis whole genome shotgun sequence.</title>
        <authorList>
            <person name="Shibata T."/>
            <person name="Shimoda M."/>
            <person name="Kobayashi T."/>
            <person name="Uehara T."/>
        </authorList>
    </citation>
    <scope>NUCLEOTIDE SEQUENCE [LARGE SCALE GENOMIC DNA]</scope>
    <source>
        <strain evidence="4 5">Japan</strain>
    </source>
</reference>
<accession>A0ABN7AEJ4</accession>
<dbReference type="PANTHER" id="PTHR39072:SF3">
    <property type="entry name" value="RE48511P"/>
    <property type="match status" value="1"/>
</dbReference>
<dbReference type="Proteomes" id="UP001307889">
    <property type="component" value="Chromosome 2"/>
</dbReference>
<feature type="domain" description="DUF4758" evidence="3">
    <location>
        <begin position="187"/>
        <end position="275"/>
    </location>
</feature>
<evidence type="ECO:0000256" key="2">
    <source>
        <dbReference type="SAM" id="SignalP"/>
    </source>
</evidence>
<dbReference type="InterPro" id="IPR031866">
    <property type="entry name" value="DUF4758"/>
</dbReference>
<gene>
    <name evidence="4" type="ORF">NTJ_03496</name>
</gene>
<dbReference type="EMBL" id="AP028910">
    <property type="protein sequence ID" value="BES90688.1"/>
    <property type="molecule type" value="Genomic_DNA"/>
</dbReference>
<feature type="compositionally biased region" description="Pro residues" evidence="1">
    <location>
        <begin position="348"/>
        <end position="363"/>
    </location>
</feature>
<feature type="region of interest" description="Disordered" evidence="1">
    <location>
        <begin position="134"/>
        <end position="163"/>
    </location>
</feature>
<feature type="region of interest" description="Disordered" evidence="1">
    <location>
        <begin position="326"/>
        <end position="437"/>
    </location>
</feature>
<feature type="compositionally biased region" description="Polar residues" evidence="1">
    <location>
        <begin position="407"/>
        <end position="418"/>
    </location>
</feature>
<feature type="region of interest" description="Disordered" evidence="1">
    <location>
        <begin position="282"/>
        <end position="302"/>
    </location>
</feature>
<evidence type="ECO:0000313" key="4">
    <source>
        <dbReference type="EMBL" id="BES90688.1"/>
    </source>
</evidence>
<keyword evidence="5" id="KW-1185">Reference proteome</keyword>
<keyword evidence="2" id="KW-0732">Signal</keyword>
<evidence type="ECO:0000259" key="3">
    <source>
        <dbReference type="Pfam" id="PF15950"/>
    </source>
</evidence>
<dbReference type="Pfam" id="PF15950">
    <property type="entry name" value="DUF4758"/>
    <property type="match status" value="1"/>
</dbReference>
<dbReference type="PANTHER" id="PTHR39072">
    <property type="entry name" value="RE48511P"/>
    <property type="match status" value="1"/>
</dbReference>
<sequence>MTPPKMKSCSPILQVALILSVSGLGWCTGPVYKTKVEVESSTETQAEEQTTQTVYGFLDFTTTIGNTVMVFSPQSQKVEIKPTPTAKIEATKPPAVEVKTEVQVKVSSKEEEHVKITPTKTKSDEHKAKKLFDQILPKDVKKKLPPSPSVNKIEGEGNEKEDDHQEILATAASSSPITSKHQQQQLQEPAIESIRDVSQEDNALEDLSKAPSNRISETFKVIGVDSTVKSRSEPTGLVTKLGGTIVKDGTTTVHETSVVGTYISGKYAQVLKSSSHVIPPKPIPTTIHKQAKSSKSPSASIEPTVLEDGLPLEALFTAPVGQNLVRHSRRPAVSPPFKNRLQRTKTSTPPPPPPTPTDPPQPTKRPASQRASFKLSHNRFTRSSSSSEIPTVSVYPESTRRYHRQRSATSTVSSNTIESGGRRFKPKPSPVQPEPSTSLYKFKLARPQGRWQYKTTPKPRVAIRRQDPDENSTGSSTPPLQEIEVSEEQAAENLEVSATPTPTLPIQTLKVEISTPANFSSVYYEIATIKSPYTFQVGTVKNTRYITLTTTLEKLLIDPSSYSSSNTEPLTENILTSTPVFDKEGPIVTLPVIALAAGETLPLETMTDTFSTSEVLLKTHLLPVVVDSNTTTITLVQTYEVTKVVSATKTLPPTELFQFIPSKTLNEFNTRLDEAGSELHLELEFGDNDNDEEQRSIAVLPDFPNATVEEVPSSTTPLPPTQEPLSPEKLQQLAFLRLLNPNQPPIVTTTPILTVQTQYETHVIPVFNGQNTIFSTISRPVKTYTSTQYQTSTIALPSLPLPFLPTPQLQPMITSSPVVTQTVVTATNSKVLKLTFGAKTAYTTLYSTTVVPTMLTTYVTTQFAVQPTAAFGAPSPFQAPFFPPFNPFNPYVG</sequence>
<protein>
    <recommendedName>
        <fullName evidence="3">DUF4758 domain-containing protein</fullName>
    </recommendedName>
</protein>
<feature type="signal peptide" evidence="2">
    <location>
        <begin position="1"/>
        <end position="27"/>
    </location>
</feature>
<feature type="region of interest" description="Disordered" evidence="1">
    <location>
        <begin position="459"/>
        <end position="481"/>
    </location>
</feature>
<feature type="chain" id="PRO_5046255980" description="DUF4758 domain-containing protein" evidence="2">
    <location>
        <begin position="28"/>
        <end position="893"/>
    </location>
</feature>
<evidence type="ECO:0000313" key="5">
    <source>
        <dbReference type="Proteomes" id="UP001307889"/>
    </source>
</evidence>
<proteinExistence type="predicted"/>
<name>A0ABN7AEJ4_9HEMI</name>